<dbReference type="EMBL" id="JAPXFL010000060">
    <property type="protein sequence ID" value="KAK9496729.1"/>
    <property type="molecule type" value="Genomic_DNA"/>
</dbReference>
<reference evidence="11 12" key="1">
    <citation type="submission" date="2022-12" db="EMBL/GenBank/DDBJ databases">
        <title>Chromosome-level genome assembly of true bugs.</title>
        <authorList>
            <person name="Ma L."/>
            <person name="Li H."/>
        </authorList>
    </citation>
    <scope>NUCLEOTIDE SEQUENCE [LARGE SCALE GENOMIC DNA]</scope>
    <source>
        <strain evidence="11">Lab_2022b</strain>
    </source>
</reference>
<dbReference type="InterPro" id="IPR050888">
    <property type="entry name" value="ZnF_C2H2-type_TF"/>
</dbReference>
<dbReference type="Proteomes" id="UP001461498">
    <property type="component" value="Unassembled WGS sequence"/>
</dbReference>
<keyword evidence="2" id="KW-0479">Metal-binding</keyword>
<sequence length="1059" mass="118969">MTRKKANTSDLLVLECFEDDLSDAQMQDYKKVEQELSEFKKKLESLTQGNRNISSHSTIVQPASNDNQPSLLLQTTQPQHNNIMLLEQNGMHLVMNNVQSPQTPTTLVAKTSAIRLPPPTTATSRSPRILTQPKITVNNNLRPKTAAPTVSSPTFAKLPLPSAPTIVTASGVTRFQLKAGTSEVTSPVTTTVQAKAKTGTSSSNDIVDLTDDVDHDPDSTADQNEVTIGKVAEKTFPSLVVNVRGYLRMKEILPAVVTQERANLDARVKKTLMLSPSAFTEWLLQQGLLKCEQVCSQHRGANGRFTSLKLGMYSDTTKFPYSGGYVWISECCPTTFVSVFAGSLFEGAPFPPTVLLKLMYHWACQTVVQNVLQWVKVDNLYLKTMYTNLRAVCTAAVHEHYGKLGGPNKKVEVGVISLGTTTQDGHMKHIKVEVLGVLETETKKLRLKALEPIADNDRQFLKKKFMKILEPLQQWVDKDSIIITDYTVDRTTCHKMGFANIIQNSHGTPTTPDQPTNQTIMDYLRKVIPKMFQNTLSLLSRQIIQQFLDELVWRETWGPISARAFDSIVLHLSEQTRIDSGGSLMHRLARISANPLKNWKYDKWASNCKVNSAVKTNKPPGQGEGNDATPSTKSQLERALLNSSANGSASASPSSGTVSQTLEAAMIALEPYYYGTLAGDVRLTTEKFVCVFRCVMCKDEFRYVAKFTEHLISHAFNKNVRDNVDTKELCKLCLKICPKTNNQNLTTHRNQVHADRQTCRTLCKICSVKHKDAGSLQSHMISSHCELDMPYHCDICNFRTSILDSIHHHFTNAHSKGTKGYCPYCLKVFQFATIDGVNLDNNQLSFVLHIQKHQLTVNRKCEKCLLNFTNRSILKEHQDVWHQSCKFMEDVERFTMDECTLMAAPLIDPLPSSTASIESTYRGTLKFGFDTSNKYCLECDGLITHDHFVGHLMCSKCRFQTCCNHSMKEHNALVHGTSLLHLRPPIIGRAPIQNFTIYCVCDYSTRNGSYMASHLVECSLNQEKRCFFNKRPIKMVEIKTEDESTSLNNNKRRKYEDGY</sequence>
<evidence type="ECO:0000256" key="3">
    <source>
        <dbReference type="ARBA" id="ARBA00022737"/>
    </source>
</evidence>
<feature type="domain" description="C2H2-type" evidence="10">
    <location>
        <begin position="859"/>
        <end position="887"/>
    </location>
</feature>
<evidence type="ECO:0000256" key="6">
    <source>
        <dbReference type="ARBA" id="ARBA00023242"/>
    </source>
</evidence>
<dbReference type="PANTHER" id="PTHR24406">
    <property type="entry name" value="TRANSCRIPTIONAL REPRESSOR CTCFL-RELATED"/>
    <property type="match status" value="1"/>
</dbReference>
<evidence type="ECO:0000256" key="8">
    <source>
        <dbReference type="SAM" id="Coils"/>
    </source>
</evidence>
<protein>
    <recommendedName>
        <fullName evidence="10">C2H2-type domain-containing protein</fullName>
    </recommendedName>
</protein>
<dbReference type="GO" id="GO:0003677">
    <property type="term" value="F:DNA binding"/>
    <property type="evidence" value="ECO:0007669"/>
    <property type="project" value="UniProtKB-KW"/>
</dbReference>
<keyword evidence="3" id="KW-0677">Repeat</keyword>
<name>A0AAW1CEZ5_9HEMI</name>
<feature type="region of interest" description="Disordered" evidence="9">
    <location>
        <begin position="612"/>
        <end position="633"/>
    </location>
</feature>
<evidence type="ECO:0000256" key="5">
    <source>
        <dbReference type="ARBA" id="ARBA00022833"/>
    </source>
</evidence>
<proteinExistence type="predicted"/>
<dbReference type="InterPro" id="IPR057618">
    <property type="entry name" value="Znf_POGZ/Z280C-D-like"/>
</dbReference>
<dbReference type="Pfam" id="PF25429">
    <property type="entry name" value="zf-POGZ"/>
    <property type="match status" value="1"/>
</dbReference>
<keyword evidence="4 7" id="KW-0863">Zinc-finger</keyword>
<feature type="coiled-coil region" evidence="8">
    <location>
        <begin position="22"/>
        <end position="49"/>
    </location>
</feature>
<accession>A0AAW1CEZ5</accession>
<evidence type="ECO:0000256" key="9">
    <source>
        <dbReference type="SAM" id="MobiDB-lite"/>
    </source>
</evidence>
<dbReference type="GO" id="GO:0005634">
    <property type="term" value="C:nucleus"/>
    <property type="evidence" value="ECO:0007669"/>
    <property type="project" value="UniProtKB-SubCell"/>
</dbReference>
<evidence type="ECO:0000256" key="7">
    <source>
        <dbReference type="PROSITE-ProRule" id="PRU00042"/>
    </source>
</evidence>
<dbReference type="GO" id="GO:0008270">
    <property type="term" value="F:zinc ion binding"/>
    <property type="evidence" value="ECO:0007669"/>
    <property type="project" value="UniProtKB-KW"/>
</dbReference>
<evidence type="ECO:0000313" key="11">
    <source>
        <dbReference type="EMBL" id="KAK9496729.1"/>
    </source>
</evidence>
<dbReference type="InterPro" id="IPR013087">
    <property type="entry name" value="Znf_C2H2_type"/>
</dbReference>
<keyword evidence="5" id="KW-0862">Zinc</keyword>
<keyword evidence="6" id="KW-0539">Nucleus</keyword>
<dbReference type="PROSITE" id="PS00028">
    <property type="entry name" value="ZINC_FINGER_C2H2_1"/>
    <property type="match status" value="2"/>
</dbReference>
<keyword evidence="8" id="KW-0175">Coiled coil</keyword>
<evidence type="ECO:0000256" key="4">
    <source>
        <dbReference type="ARBA" id="ARBA00022771"/>
    </source>
</evidence>
<comment type="subcellular location">
    <subcellularLocation>
        <location evidence="1">Nucleus</location>
    </subcellularLocation>
</comment>
<feature type="domain" description="C2H2-type" evidence="10">
    <location>
        <begin position="692"/>
        <end position="719"/>
    </location>
</feature>
<comment type="caution">
    <text evidence="11">The sequence shown here is derived from an EMBL/GenBank/DDBJ whole genome shotgun (WGS) entry which is preliminary data.</text>
</comment>
<organism evidence="11 12">
    <name type="scientific">Rhynocoris fuscipes</name>
    <dbReference type="NCBI Taxonomy" id="488301"/>
    <lineage>
        <taxon>Eukaryota</taxon>
        <taxon>Metazoa</taxon>
        <taxon>Ecdysozoa</taxon>
        <taxon>Arthropoda</taxon>
        <taxon>Hexapoda</taxon>
        <taxon>Insecta</taxon>
        <taxon>Pterygota</taxon>
        <taxon>Neoptera</taxon>
        <taxon>Paraneoptera</taxon>
        <taxon>Hemiptera</taxon>
        <taxon>Heteroptera</taxon>
        <taxon>Panheteroptera</taxon>
        <taxon>Cimicomorpha</taxon>
        <taxon>Reduviidae</taxon>
        <taxon>Harpactorinae</taxon>
        <taxon>Harpactorini</taxon>
        <taxon>Rhynocoris</taxon>
    </lineage>
</organism>
<gene>
    <name evidence="11" type="ORF">O3M35_013022</name>
</gene>
<evidence type="ECO:0000256" key="1">
    <source>
        <dbReference type="ARBA" id="ARBA00004123"/>
    </source>
</evidence>
<dbReference type="AlphaFoldDB" id="A0AAW1CEZ5"/>
<dbReference type="SMART" id="SM00355">
    <property type="entry name" value="ZnF_C2H2"/>
    <property type="match status" value="5"/>
</dbReference>
<evidence type="ECO:0000259" key="10">
    <source>
        <dbReference type="PROSITE" id="PS50157"/>
    </source>
</evidence>
<keyword evidence="12" id="KW-1185">Reference proteome</keyword>
<evidence type="ECO:0000256" key="2">
    <source>
        <dbReference type="ARBA" id="ARBA00022723"/>
    </source>
</evidence>
<evidence type="ECO:0000313" key="12">
    <source>
        <dbReference type="Proteomes" id="UP001461498"/>
    </source>
</evidence>
<dbReference type="PROSITE" id="PS50157">
    <property type="entry name" value="ZINC_FINGER_C2H2_2"/>
    <property type="match status" value="2"/>
</dbReference>